<evidence type="ECO:0000313" key="3">
    <source>
        <dbReference type="Proteomes" id="UP000218022"/>
    </source>
</evidence>
<accession>A0A2A4EWX6</accession>
<feature type="transmembrane region" description="Helical" evidence="1">
    <location>
        <begin position="155"/>
        <end position="180"/>
    </location>
</feature>
<evidence type="ECO:0000256" key="1">
    <source>
        <dbReference type="SAM" id="Phobius"/>
    </source>
</evidence>
<dbReference type="Proteomes" id="UP000218022">
    <property type="component" value="Unassembled WGS sequence"/>
</dbReference>
<sequence length="280" mass="31053">MESITIGQCFKGAWKDAGPALRYRPRAVLIIFALLAIITYVQNALMLLIPSPVVIAIATYAHEAIYLFPVIFIVIEFFAFAGLSVQVERHTLLGADAARSLAFFDKAFWKFVGVCLLLWLLFAVAMTALFDAVMLMPRLRDPTEQGFLADHATDLAWLAGMLALFAIALFVSIRLSLLLCHVATGGRTLWRAAWRDTRGHFWKIVATYLAIGLPMLVITIAYGVIKTEFIAVLLSHGMEDLIVFCLSLIEALWMIFAIALGAACSVWVYRRFSSAILSTT</sequence>
<evidence type="ECO:0000313" key="2">
    <source>
        <dbReference type="EMBL" id="PCE26123.1"/>
    </source>
</evidence>
<gene>
    <name evidence="2" type="ORF">BWP39_16490</name>
</gene>
<feature type="transmembrane region" description="Helical" evidence="1">
    <location>
        <begin position="241"/>
        <end position="269"/>
    </location>
</feature>
<proteinExistence type="predicted"/>
<feature type="transmembrane region" description="Helical" evidence="1">
    <location>
        <begin position="201"/>
        <end position="225"/>
    </location>
</feature>
<keyword evidence="1" id="KW-1133">Transmembrane helix</keyword>
<feature type="transmembrane region" description="Helical" evidence="1">
    <location>
        <begin position="64"/>
        <end position="87"/>
    </location>
</feature>
<feature type="transmembrane region" description="Helical" evidence="1">
    <location>
        <begin position="108"/>
        <end position="135"/>
    </location>
</feature>
<dbReference type="AlphaFoldDB" id="A0A2A4EWX6"/>
<name>A0A2A4EWX6_9BURK</name>
<dbReference type="RefSeq" id="WP_096721876.1">
    <property type="nucleotide sequence ID" value="NZ_MTZV01000004.1"/>
</dbReference>
<reference evidence="2 3" key="1">
    <citation type="submission" date="2017-01" db="EMBL/GenBank/DDBJ databases">
        <title>Whole-Genome Shotgun Sequencing of Two beta-Proteobacterial Species in Search of the Bulgecin Biosynthetic Cluster.</title>
        <authorList>
            <person name="Horsman M.E."/>
            <person name="Marous D.R."/>
            <person name="Li R."/>
            <person name="Oliver R.A."/>
            <person name="Byun B."/>
            <person name="Emrich S.J."/>
            <person name="Boggess B."/>
            <person name="Townsend C.A."/>
            <person name="Mobashery S."/>
        </authorList>
    </citation>
    <scope>NUCLEOTIDE SEQUENCE [LARGE SCALE GENOMIC DNA]</scope>
    <source>
        <strain evidence="2 3">ATCC 31363</strain>
    </source>
</reference>
<organism evidence="2 3">
    <name type="scientific">Paraburkholderia acidicola</name>
    <dbReference type="NCBI Taxonomy" id="1912599"/>
    <lineage>
        <taxon>Bacteria</taxon>
        <taxon>Pseudomonadati</taxon>
        <taxon>Pseudomonadota</taxon>
        <taxon>Betaproteobacteria</taxon>
        <taxon>Burkholderiales</taxon>
        <taxon>Burkholderiaceae</taxon>
        <taxon>Paraburkholderia</taxon>
    </lineage>
</organism>
<feature type="transmembrane region" description="Helical" evidence="1">
    <location>
        <begin position="28"/>
        <end position="58"/>
    </location>
</feature>
<comment type="caution">
    <text evidence="2">The sequence shown here is derived from an EMBL/GenBank/DDBJ whole genome shotgun (WGS) entry which is preliminary data.</text>
</comment>
<protein>
    <recommendedName>
        <fullName evidence="4">Glycerophosphoryl diester phosphodiesterase membrane domain-containing protein</fullName>
    </recommendedName>
</protein>
<dbReference type="EMBL" id="MTZV01000004">
    <property type="protein sequence ID" value="PCE26123.1"/>
    <property type="molecule type" value="Genomic_DNA"/>
</dbReference>
<evidence type="ECO:0008006" key="4">
    <source>
        <dbReference type="Google" id="ProtNLM"/>
    </source>
</evidence>
<keyword evidence="1" id="KW-0812">Transmembrane</keyword>
<keyword evidence="1" id="KW-0472">Membrane</keyword>